<keyword evidence="1" id="KW-0812">Transmembrane</keyword>
<dbReference type="Pfam" id="PF01882">
    <property type="entry name" value="DUF58"/>
    <property type="match status" value="1"/>
</dbReference>
<feature type="transmembrane region" description="Helical" evidence="1">
    <location>
        <begin position="20"/>
        <end position="44"/>
    </location>
</feature>
<protein>
    <submittedName>
        <fullName evidence="3">DUF58 domain-containing protein</fullName>
    </submittedName>
</protein>
<keyword evidence="1" id="KW-0472">Membrane</keyword>
<organism evidence="3 4">
    <name type="scientific">Bifidobacterium panos</name>
    <dbReference type="NCBI Taxonomy" id="2675321"/>
    <lineage>
        <taxon>Bacteria</taxon>
        <taxon>Bacillati</taxon>
        <taxon>Actinomycetota</taxon>
        <taxon>Actinomycetes</taxon>
        <taxon>Bifidobacteriales</taxon>
        <taxon>Bifidobacteriaceae</taxon>
        <taxon>Bifidobacterium</taxon>
    </lineage>
</organism>
<accession>A0ABX1SW99</accession>
<evidence type="ECO:0000313" key="4">
    <source>
        <dbReference type="Proteomes" id="UP000553756"/>
    </source>
</evidence>
<comment type="caution">
    <text evidence="3">The sequence shown here is derived from an EMBL/GenBank/DDBJ whole genome shotgun (WGS) entry which is preliminary data.</text>
</comment>
<keyword evidence="4" id="KW-1185">Reference proteome</keyword>
<dbReference type="PANTHER" id="PTHR34351:SF1">
    <property type="entry name" value="SLR1927 PROTEIN"/>
    <property type="match status" value="1"/>
</dbReference>
<dbReference type="EMBL" id="JAAIIJ010000003">
    <property type="protein sequence ID" value="NMN01630.1"/>
    <property type="molecule type" value="Genomic_DNA"/>
</dbReference>
<evidence type="ECO:0000256" key="1">
    <source>
        <dbReference type="SAM" id="Phobius"/>
    </source>
</evidence>
<dbReference type="PANTHER" id="PTHR34351">
    <property type="entry name" value="SLR1927 PROTEIN-RELATED"/>
    <property type="match status" value="1"/>
</dbReference>
<feature type="transmembrane region" description="Helical" evidence="1">
    <location>
        <begin position="50"/>
        <end position="74"/>
    </location>
</feature>
<name>A0ABX1SW99_9BIFI</name>
<reference evidence="3 4" key="1">
    <citation type="submission" date="2020-02" db="EMBL/GenBank/DDBJ databases">
        <title>Characterization of phylogenetic diversity of novel bifidobacterial species isolated in Czech ZOOs.</title>
        <authorList>
            <person name="Lugli G.A."/>
            <person name="Vera N.B."/>
            <person name="Ventura M."/>
        </authorList>
    </citation>
    <scope>NUCLEOTIDE SEQUENCE [LARGE SCALE GENOMIC DNA]</scope>
    <source>
        <strain evidence="3 4">DSM 109963</strain>
    </source>
</reference>
<feature type="domain" description="DUF58" evidence="2">
    <location>
        <begin position="212"/>
        <end position="276"/>
    </location>
</feature>
<evidence type="ECO:0000259" key="2">
    <source>
        <dbReference type="Pfam" id="PF01882"/>
    </source>
</evidence>
<keyword evidence="1" id="KW-1133">Transmembrane helix</keyword>
<sequence>MHERPQPALKRLWRKARRSITAYISPLGWAVAIASAICAAAFFALGWHELLAFGVTGATMMLAAVVLSLGNTSFGASISLSKPRVRVGDTALVSVTVCNPGNAPTASARADLPIEETRKRFSIPMLAPGQSKQIETRLHAVSRAVLPVGPLTIHKGDPFGLIRHEKKLTERLTLFIHPAIVPLGTLNAGQTRDLEGQPSGQIASDDLDFQHLREYEPGDDMRNVHWLSCAKTGELMIRQYEVTRRTDTSLTIAVNPEEYASAEEFELAVSVHASIGVRCLAQSRPLTTHAGRTHATAQSPMTFLDSCSAITPQRADNPNLMQGTLEHTPDASLYFLTVGSLRDVDGIKRMAMALPKSASCMVLQVAFGAPRAIRRFPAFALATVGDLNDLPLIMGVLA</sequence>
<gene>
    <name evidence="3" type="ORF">G1C94_0251</name>
</gene>
<dbReference type="Proteomes" id="UP000553756">
    <property type="component" value="Unassembled WGS sequence"/>
</dbReference>
<dbReference type="InterPro" id="IPR002881">
    <property type="entry name" value="DUF58"/>
</dbReference>
<dbReference type="RefSeq" id="WP_172143961.1">
    <property type="nucleotide sequence ID" value="NZ_JAAIIJ010000003.1"/>
</dbReference>
<evidence type="ECO:0000313" key="3">
    <source>
        <dbReference type="EMBL" id="NMN01630.1"/>
    </source>
</evidence>
<proteinExistence type="predicted"/>